<sequence length="121" mass="13075">MAAENEGNGAKQHDDLDAAGMRALSLENSEGVCHKRPLEQDKPLYDDLGMISGPSVTRKRKCPSSADMIISSVEVLDLTLELDPEDSRSAKRQRPAKQRAESLVSDPVSTLKLTLLPTSGS</sequence>
<gene>
    <name evidence="2" type="ORF">K469DRAFT_756367</name>
</gene>
<organism evidence="2 3">
    <name type="scientific">Zopfia rhizophila CBS 207.26</name>
    <dbReference type="NCBI Taxonomy" id="1314779"/>
    <lineage>
        <taxon>Eukaryota</taxon>
        <taxon>Fungi</taxon>
        <taxon>Dikarya</taxon>
        <taxon>Ascomycota</taxon>
        <taxon>Pezizomycotina</taxon>
        <taxon>Dothideomycetes</taxon>
        <taxon>Dothideomycetes incertae sedis</taxon>
        <taxon>Zopfiaceae</taxon>
        <taxon>Zopfia</taxon>
    </lineage>
</organism>
<proteinExistence type="predicted"/>
<evidence type="ECO:0000313" key="3">
    <source>
        <dbReference type="Proteomes" id="UP000800200"/>
    </source>
</evidence>
<protein>
    <submittedName>
        <fullName evidence="2">Uncharacterized protein</fullName>
    </submittedName>
</protein>
<dbReference type="Proteomes" id="UP000800200">
    <property type="component" value="Unassembled WGS sequence"/>
</dbReference>
<dbReference type="EMBL" id="ML994740">
    <property type="protein sequence ID" value="KAF2175215.1"/>
    <property type="molecule type" value="Genomic_DNA"/>
</dbReference>
<reference evidence="2" key="1">
    <citation type="journal article" date="2020" name="Stud. Mycol.">
        <title>101 Dothideomycetes genomes: a test case for predicting lifestyles and emergence of pathogens.</title>
        <authorList>
            <person name="Haridas S."/>
            <person name="Albert R."/>
            <person name="Binder M."/>
            <person name="Bloem J."/>
            <person name="Labutti K."/>
            <person name="Salamov A."/>
            <person name="Andreopoulos B."/>
            <person name="Baker S."/>
            <person name="Barry K."/>
            <person name="Bills G."/>
            <person name="Bluhm B."/>
            <person name="Cannon C."/>
            <person name="Castanera R."/>
            <person name="Culley D."/>
            <person name="Daum C."/>
            <person name="Ezra D."/>
            <person name="Gonzalez J."/>
            <person name="Henrissat B."/>
            <person name="Kuo A."/>
            <person name="Liang C."/>
            <person name="Lipzen A."/>
            <person name="Lutzoni F."/>
            <person name="Magnuson J."/>
            <person name="Mondo S."/>
            <person name="Nolan M."/>
            <person name="Ohm R."/>
            <person name="Pangilinan J."/>
            <person name="Park H.-J."/>
            <person name="Ramirez L."/>
            <person name="Alfaro M."/>
            <person name="Sun H."/>
            <person name="Tritt A."/>
            <person name="Yoshinaga Y."/>
            <person name="Zwiers L.-H."/>
            <person name="Turgeon B."/>
            <person name="Goodwin S."/>
            <person name="Spatafora J."/>
            <person name="Crous P."/>
            <person name="Grigoriev I."/>
        </authorList>
    </citation>
    <scope>NUCLEOTIDE SEQUENCE</scope>
    <source>
        <strain evidence="2">CBS 207.26</strain>
    </source>
</reference>
<keyword evidence="3" id="KW-1185">Reference proteome</keyword>
<evidence type="ECO:0000313" key="2">
    <source>
        <dbReference type="EMBL" id="KAF2175215.1"/>
    </source>
</evidence>
<name>A0A6A6D830_9PEZI</name>
<evidence type="ECO:0000256" key="1">
    <source>
        <dbReference type="SAM" id="MobiDB-lite"/>
    </source>
</evidence>
<feature type="region of interest" description="Disordered" evidence="1">
    <location>
        <begin position="1"/>
        <end position="20"/>
    </location>
</feature>
<accession>A0A6A6D830</accession>
<dbReference type="AlphaFoldDB" id="A0A6A6D830"/>
<feature type="region of interest" description="Disordered" evidence="1">
    <location>
        <begin position="84"/>
        <end position="105"/>
    </location>
</feature>